<proteinExistence type="predicted"/>
<evidence type="ECO:0000256" key="10">
    <source>
        <dbReference type="ARBA" id="ARBA00023296"/>
    </source>
</evidence>
<keyword evidence="11" id="KW-0175">Coiled coil</keyword>
<evidence type="ECO:0000256" key="1">
    <source>
        <dbReference type="ARBA" id="ARBA00003421"/>
    </source>
</evidence>
<evidence type="ECO:0000256" key="2">
    <source>
        <dbReference type="ARBA" id="ARBA00004328"/>
    </source>
</evidence>
<dbReference type="EMBL" id="LR796773">
    <property type="protein sequence ID" value="CAB4165368.1"/>
    <property type="molecule type" value="Genomic_DNA"/>
</dbReference>
<dbReference type="GO" id="GO:0099002">
    <property type="term" value="P:symbiont genome ejection through host cell envelope, short tail mechanism"/>
    <property type="evidence" value="ECO:0007669"/>
    <property type="project" value="UniProtKB-KW"/>
</dbReference>
<name>A0A6J5P840_9CAUD</name>
<evidence type="ECO:0000256" key="4">
    <source>
        <dbReference type="ARBA" id="ARBA00022595"/>
    </source>
</evidence>
<keyword evidence="4" id="KW-1162">Viral penetration into host cytoplasm</keyword>
<keyword evidence="6" id="KW-0946">Virion</keyword>
<evidence type="ECO:0000313" key="13">
    <source>
        <dbReference type="EMBL" id="CAB4165368.1"/>
    </source>
</evidence>
<organism evidence="13">
    <name type="scientific">uncultured Caudovirales phage</name>
    <dbReference type="NCBI Taxonomy" id="2100421"/>
    <lineage>
        <taxon>Viruses</taxon>
        <taxon>Duplodnaviria</taxon>
        <taxon>Heunggongvirae</taxon>
        <taxon>Uroviricota</taxon>
        <taxon>Caudoviricetes</taxon>
        <taxon>Peduoviridae</taxon>
        <taxon>Maltschvirus</taxon>
        <taxon>Maltschvirus maltsch</taxon>
    </lineage>
</organism>
<reference evidence="13" key="1">
    <citation type="submission" date="2020-04" db="EMBL/GenBank/DDBJ databases">
        <authorList>
            <person name="Chiriac C."/>
            <person name="Salcher M."/>
            <person name="Ghai R."/>
            <person name="Kavagutti S V."/>
        </authorList>
    </citation>
    <scope>NUCLEOTIDE SEQUENCE</scope>
</reference>
<accession>A0A6J5P840</accession>
<evidence type="ECO:0000256" key="7">
    <source>
        <dbReference type="ARBA" id="ARBA00022950"/>
    </source>
</evidence>
<feature type="region of interest" description="Disordered" evidence="12">
    <location>
        <begin position="484"/>
        <end position="509"/>
    </location>
</feature>
<sequence>MDMTPQTAKSMYDEMTTVRQPYLDRARECAALTIPTLMPPEGSRGQSLPTPWQSAGAMGVNTLSNKMILALMPPNTPFFRLEMDEKTKAAVAQAGAAQDVQQILAGYEAVLMREVEEKADRVAGIEAIKQLINAGNVLVHVPPSGTMKVYKLDQYVVKRDRAGNALRIVIKECISIKALPAEIAAVANMQYGSDKRTDSTVDIYTVVDRLNRETFRVWQEVCDKQVPNSIGFVMADAMSYLPLRWARIDGEDYGRGFVEEYQGDLQSLEGLQKAVVEASAASAKLVYLRNPGATTSAEDFAATENGDTIDGVEGDFKVLQAEKRADMQGAELSIQRLEARLAKAFLMVSSVQRQAERVTAEEIRIMAGDLEDSLGGVYSTLTLEFQLPYVKRKIALAQMQGRLPHFPKGSVAPSIVTGIAALGRNHEVGKTMAWAQACSAVLGPEVFGRTINADAFMKAMGTGYGVQVAALVKTQEQLQAEAEQARQQQNVQTLGPELLRNRAQQSQPQ</sequence>
<evidence type="ECO:0000256" key="11">
    <source>
        <dbReference type="SAM" id="Coils"/>
    </source>
</evidence>
<evidence type="ECO:0000256" key="9">
    <source>
        <dbReference type="ARBA" id="ARBA00023219"/>
    </source>
</evidence>
<keyword evidence="7" id="KW-0118">Viral capsid assembly</keyword>
<dbReference type="InterPro" id="IPR020991">
    <property type="entry name" value="Connector_podovirus"/>
</dbReference>
<evidence type="ECO:0000256" key="8">
    <source>
        <dbReference type="ARBA" id="ARBA00023009"/>
    </source>
</evidence>
<dbReference type="GO" id="GO:0044423">
    <property type="term" value="C:virion component"/>
    <property type="evidence" value="ECO:0007669"/>
    <property type="project" value="UniProtKB-KW"/>
</dbReference>
<evidence type="ECO:0000256" key="12">
    <source>
        <dbReference type="SAM" id="MobiDB-lite"/>
    </source>
</evidence>
<evidence type="ECO:0000256" key="6">
    <source>
        <dbReference type="ARBA" id="ARBA00022844"/>
    </source>
</evidence>
<keyword evidence="8" id="KW-1171">Viral genome ejection through host cell envelope</keyword>
<dbReference type="Pfam" id="PF12236">
    <property type="entry name" value="Head-tail_con"/>
    <property type="match status" value="1"/>
</dbReference>
<keyword evidence="3" id="KW-1244">Viral short tail ejection system</keyword>
<keyword evidence="10" id="KW-1160">Virus entry into host cell</keyword>
<evidence type="ECO:0000256" key="5">
    <source>
        <dbReference type="ARBA" id="ARBA00022612"/>
    </source>
</evidence>
<evidence type="ECO:0000256" key="3">
    <source>
        <dbReference type="ARBA" id="ARBA00022470"/>
    </source>
</evidence>
<keyword evidence="9" id="KW-0231">Viral genome packaging</keyword>
<protein>
    <submittedName>
        <fullName evidence="13">Head-to-tail connector protein, podovirus-type</fullName>
    </submittedName>
</protein>
<feature type="coiled-coil region" evidence="11">
    <location>
        <begin position="320"/>
        <end position="354"/>
    </location>
</feature>
<gene>
    <name evidence="13" type="ORF">UFOVP823_36</name>
</gene>
<keyword evidence="5" id="KW-1188">Viral release from host cell</keyword>
<comment type="function">
    <text evidence="1">Forms the portal vertex of the capsid. This portal plays critical roles in head assembly, genome packaging, neck/tail attachment, and genome ejection. The portal protein multimerizes as a single ring-shaped homododecamer arranged around a central channel.</text>
</comment>
<comment type="subcellular location">
    <subcellularLocation>
        <location evidence="2">Virion</location>
    </subcellularLocation>
</comment>